<dbReference type="PANTHER" id="PTHR10775:SF185">
    <property type="entry name" value="OS08G0208400 PROTEIN"/>
    <property type="match status" value="1"/>
</dbReference>
<accession>A0AA38TTH0</accession>
<sequence>MSPLFKSTKHLIMSIDKTWTTIENRNSDEFSRGLESFVERSKAHVDSRGLIRCHCRKCVNSDFIKVSSMKAHIEGFGFSRRYITWVYHGETINPPIVDDVAPRNEMAGAIDDVMGENDTNHDKLGYGGVVDDGFNELLDEVNAELYPGCTWFSSLDFLAKLMNIKVNNKWTDSSFDRLLELLQSAFQKENRLPSSYYEGKKKLRKIGLGYESIHVCKNDCFLFWKEHEALQSCPVCNESRWVDKNTKGKKVAHKVLQYFPLTPRLRRLYCSRHTAKNMIWHSIGRSQEGTMRHPVDGSSWKEFDRKYPNFSKEPQNVRLGLAADGFNPYGNMSSAHSTWPVVLTTYNLPHGYV</sequence>
<dbReference type="Proteomes" id="UP001172457">
    <property type="component" value="Chromosome 3"/>
</dbReference>
<dbReference type="Pfam" id="PF02992">
    <property type="entry name" value="Transposase_21"/>
    <property type="match status" value="1"/>
</dbReference>
<evidence type="ECO:0000259" key="1">
    <source>
        <dbReference type="Pfam" id="PF13963"/>
    </source>
</evidence>
<name>A0AA38TTH0_9ASTR</name>
<evidence type="ECO:0000313" key="2">
    <source>
        <dbReference type="EMBL" id="KAJ9556448.1"/>
    </source>
</evidence>
<dbReference type="AlphaFoldDB" id="A0AA38TTH0"/>
<proteinExistence type="predicted"/>
<keyword evidence="3" id="KW-1185">Reference proteome</keyword>
<organism evidence="2 3">
    <name type="scientific">Centaurea solstitialis</name>
    <name type="common">yellow star-thistle</name>
    <dbReference type="NCBI Taxonomy" id="347529"/>
    <lineage>
        <taxon>Eukaryota</taxon>
        <taxon>Viridiplantae</taxon>
        <taxon>Streptophyta</taxon>
        <taxon>Embryophyta</taxon>
        <taxon>Tracheophyta</taxon>
        <taxon>Spermatophyta</taxon>
        <taxon>Magnoliopsida</taxon>
        <taxon>eudicotyledons</taxon>
        <taxon>Gunneridae</taxon>
        <taxon>Pentapetalae</taxon>
        <taxon>asterids</taxon>
        <taxon>campanulids</taxon>
        <taxon>Asterales</taxon>
        <taxon>Asteraceae</taxon>
        <taxon>Carduoideae</taxon>
        <taxon>Cardueae</taxon>
        <taxon>Centaureinae</taxon>
        <taxon>Centaurea</taxon>
    </lineage>
</organism>
<evidence type="ECO:0000313" key="3">
    <source>
        <dbReference type="Proteomes" id="UP001172457"/>
    </source>
</evidence>
<dbReference type="Pfam" id="PF13963">
    <property type="entry name" value="Transpos_assoc"/>
    <property type="match status" value="1"/>
</dbReference>
<protein>
    <recommendedName>
        <fullName evidence="1">Transposase-associated domain-containing protein</fullName>
    </recommendedName>
</protein>
<feature type="domain" description="Transposase-associated" evidence="1">
    <location>
        <begin position="17"/>
        <end position="90"/>
    </location>
</feature>
<dbReference type="PANTHER" id="PTHR10775">
    <property type="entry name" value="OS08G0208400 PROTEIN"/>
    <property type="match status" value="1"/>
</dbReference>
<dbReference type="EMBL" id="JARYMX010000003">
    <property type="protein sequence ID" value="KAJ9556448.1"/>
    <property type="molecule type" value="Genomic_DNA"/>
</dbReference>
<dbReference type="InterPro" id="IPR004242">
    <property type="entry name" value="Transposase_21"/>
</dbReference>
<reference evidence="2" key="1">
    <citation type="submission" date="2023-03" db="EMBL/GenBank/DDBJ databases">
        <title>Chromosome-scale reference genome and RAD-based genetic map of yellow starthistle (Centaurea solstitialis) reveal putative structural variation and QTLs associated with invader traits.</title>
        <authorList>
            <person name="Reatini B."/>
            <person name="Cang F.A."/>
            <person name="Jiang Q."/>
            <person name="Mckibben M.T.W."/>
            <person name="Barker M.S."/>
            <person name="Rieseberg L.H."/>
            <person name="Dlugosch K.M."/>
        </authorList>
    </citation>
    <scope>NUCLEOTIDE SEQUENCE</scope>
    <source>
        <strain evidence="2">CAN-66</strain>
        <tissue evidence="2">Leaf</tissue>
    </source>
</reference>
<comment type="caution">
    <text evidence="2">The sequence shown here is derived from an EMBL/GenBank/DDBJ whole genome shotgun (WGS) entry which is preliminary data.</text>
</comment>
<dbReference type="InterPro" id="IPR029480">
    <property type="entry name" value="Transpos_assoc"/>
</dbReference>
<gene>
    <name evidence="2" type="ORF">OSB04_011062</name>
</gene>